<sequence length="166" mass="18375">MSLSMIFSLSQLKFVNILAGYGPENDELSIASWLEDDVIFYQTVEINVSKLFGIYAEAKQPALVLDVEKLNHFVPERTKESPGGPWKFVGLLPLFDPPRHDSADTISKALNLGINPSSSLLGQDNNVSGLLVDELIEKADGFAGCFLVEEEERKLEATIEETEKQC</sequence>
<dbReference type="Gene3D" id="3.40.50.1000">
    <property type="entry name" value="HAD superfamily/HAD-like"/>
    <property type="match status" value="1"/>
</dbReference>
<evidence type="ECO:0000256" key="1">
    <source>
        <dbReference type="ARBA" id="ARBA00022842"/>
    </source>
</evidence>
<reference evidence="3" key="2">
    <citation type="submission" date="2025-08" db="UniProtKB">
        <authorList>
            <consortium name="RefSeq"/>
        </authorList>
    </citation>
    <scope>IDENTIFICATION</scope>
    <source>
        <tissue evidence="3">Leaf</tissue>
    </source>
</reference>
<reference evidence="2" key="1">
    <citation type="journal article" date="2021" name="Nat. Commun.">
        <title>Genomic analyses provide insights into spinach domestication and the genetic basis of agronomic traits.</title>
        <authorList>
            <person name="Cai X."/>
            <person name="Sun X."/>
            <person name="Xu C."/>
            <person name="Sun H."/>
            <person name="Wang X."/>
            <person name="Ge C."/>
            <person name="Zhang Z."/>
            <person name="Wang Q."/>
            <person name="Fei Z."/>
            <person name="Jiao C."/>
            <person name="Wang Q."/>
        </authorList>
    </citation>
    <scope>NUCLEOTIDE SEQUENCE [LARGE SCALE GENOMIC DNA]</scope>
    <source>
        <strain evidence="2">cv. Varoflay</strain>
    </source>
</reference>
<dbReference type="GeneID" id="130460822"/>
<gene>
    <name evidence="3" type="primary">LOC130460822</name>
</gene>
<keyword evidence="1" id="KW-0460">Magnesium</keyword>
<dbReference type="Gene3D" id="3.40.1110.10">
    <property type="entry name" value="Calcium-transporting ATPase, cytoplasmic domain N"/>
    <property type="match status" value="1"/>
</dbReference>
<dbReference type="InterPro" id="IPR023299">
    <property type="entry name" value="ATPase_P-typ_cyto_dom_N"/>
</dbReference>
<proteinExistence type="predicted"/>
<evidence type="ECO:0000313" key="3">
    <source>
        <dbReference type="RefSeq" id="XP_056684403.1"/>
    </source>
</evidence>
<protein>
    <submittedName>
        <fullName evidence="3">Plasma membrane ATPase-like</fullName>
    </submittedName>
</protein>
<dbReference type="Proteomes" id="UP000813463">
    <property type="component" value="Chromosome 5"/>
</dbReference>
<keyword evidence="2" id="KW-1185">Reference proteome</keyword>
<dbReference type="PANTHER" id="PTHR42861">
    <property type="entry name" value="CALCIUM-TRANSPORTING ATPASE"/>
    <property type="match status" value="1"/>
</dbReference>
<accession>A0ABM3QM08</accession>
<name>A0ABM3QM08_SPIOL</name>
<dbReference type="InterPro" id="IPR023214">
    <property type="entry name" value="HAD_sf"/>
</dbReference>
<evidence type="ECO:0000313" key="2">
    <source>
        <dbReference type="Proteomes" id="UP000813463"/>
    </source>
</evidence>
<organism evidence="2 3">
    <name type="scientific">Spinacia oleracea</name>
    <name type="common">Spinach</name>
    <dbReference type="NCBI Taxonomy" id="3562"/>
    <lineage>
        <taxon>Eukaryota</taxon>
        <taxon>Viridiplantae</taxon>
        <taxon>Streptophyta</taxon>
        <taxon>Embryophyta</taxon>
        <taxon>Tracheophyta</taxon>
        <taxon>Spermatophyta</taxon>
        <taxon>Magnoliopsida</taxon>
        <taxon>eudicotyledons</taxon>
        <taxon>Gunneridae</taxon>
        <taxon>Pentapetalae</taxon>
        <taxon>Caryophyllales</taxon>
        <taxon>Chenopodiaceae</taxon>
        <taxon>Chenopodioideae</taxon>
        <taxon>Anserineae</taxon>
        <taxon>Spinacia</taxon>
    </lineage>
</organism>
<dbReference type="RefSeq" id="XP_056684403.1">
    <property type="nucleotide sequence ID" value="XM_056828425.1"/>
</dbReference>